<dbReference type="EMBL" id="FWFK01000004">
    <property type="protein sequence ID" value="SLN50707.1"/>
    <property type="molecule type" value="Genomic_DNA"/>
</dbReference>
<dbReference type="AlphaFoldDB" id="A0A1X6ZGT2"/>
<feature type="signal peptide" evidence="1">
    <location>
        <begin position="1"/>
        <end position="20"/>
    </location>
</feature>
<sequence length="125" mass="13585">MRPFVLALFASLALTGAASALPTGDPATVFARCEGRMGAALAFGWLDGRHDDRTERMQDTFADLRDAASTGAEGSATRRDQRIRARADQARLLQDARFHPDPRHRRVAAATAQAHRRSCEALVLG</sequence>
<keyword evidence="3" id="KW-1185">Reference proteome</keyword>
<dbReference type="Proteomes" id="UP000193570">
    <property type="component" value="Unassembled WGS sequence"/>
</dbReference>
<keyword evidence="1" id="KW-0732">Signal</keyword>
<proteinExistence type="predicted"/>
<reference evidence="2 3" key="1">
    <citation type="submission" date="2017-03" db="EMBL/GenBank/DDBJ databases">
        <authorList>
            <person name="Afonso C.L."/>
            <person name="Miller P.J."/>
            <person name="Scott M.A."/>
            <person name="Spackman E."/>
            <person name="Goraichik I."/>
            <person name="Dimitrov K.M."/>
            <person name="Suarez D.L."/>
            <person name="Swayne D.E."/>
        </authorList>
    </citation>
    <scope>NUCLEOTIDE SEQUENCE [LARGE SCALE GENOMIC DNA]</scope>
    <source>
        <strain evidence="2 3">CECT 8625</strain>
    </source>
</reference>
<protein>
    <recommendedName>
        <fullName evidence="4">Lysozyme inhibitor LprI N-terminal domain-containing protein</fullName>
    </recommendedName>
</protein>
<evidence type="ECO:0008006" key="4">
    <source>
        <dbReference type="Google" id="ProtNLM"/>
    </source>
</evidence>
<evidence type="ECO:0000256" key="1">
    <source>
        <dbReference type="SAM" id="SignalP"/>
    </source>
</evidence>
<accession>A0A1X6ZGT2</accession>
<dbReference type="OrthoDB" id="7872837at2"/>
<gene>
    <name evidence="2" type="ORF">ROJ8625_02514</name>
</gene>
<name>A0A1X6ZGT2_9RHOB</name>
<evidence type="ECO:0000313" key="2">
    <source>
        <dbReference type="EMBL" id="SLN50707.1"/>
    </source>
</evidence>
<organism evidence="2 3">
    <name type="scientific">Roseivivax jejudonensis</name>
    <dbReference type="NCBI Taxonomy" id="1529041"/>
    <lineage>
        <taxon>Bacteria</taxon>
        <taxon>Pseudomonadati</taxon>
        <taxon>Pseudomonadota</taxon>
        <taxon>Alphaproteobacteria</taxon>
        <taxon>Rhodobacterales</taxon>
        <taxon>Roseobacteraceae</taxon>
        <taxon>Roseivivax</taxon>
    </lineage>
</organism>
<dbReference type="RefSeq" id="WP_085792197.1">
    <property type="nucleotide sequence ID" value="NZ_FWFK01000004.1"/>
</dbReference>
<evidence type="ECO:0000313" key="3">
    <source>
        <dbReference type="Proteomes" id="UP000193570"/>
    </source>
</evidence>
<feature type="chain" id="PRO_5012710735" description="Lysozyme inhibitor LprI N-terminal domain-containing protein" evidence="1">
    <location>
        <begin position="21"/>
        <end position="125"/>
    </location>
</feature>